<sequence length="124" mass="13863">LEMAIIPDWFKIEALGWVKDENGMVIEIADGEQKPFALLFEVQGDKAKKRYVYYNCNSGKPSEEHGTIEDTRTPQTQTSTITIIPEEIEGKSVVKGSLEMSLETATAFNAFYDSVLLPDFTPTP</sequence>
<dbReference type="NCBIfam" id="TIGR01603">
    <property type="entry name" value="maj_tail_phi13"/>
    <property type="match status" value="1"/>
</dbReference>
<dbReference type="InterPro" id="IPR006490">
    <property type="entry name" value="Maj_tail_phi13"/>
</dbReference>
<accession>A0A9D2F7S8</accession>
<organism evidence="1 2">
    <name type="scientific">Candidatus Enterococcus avicola</name>
    <dbReference type="NCBI Taxonomy" id="2838561"/>
    <lineage>
        <taxon>Bacteria</taxon>
        <taxon>Bacillati</taxon>
        <taxon>Bacillota</taxon>
        <taxon>Bacilli</taxon>
        <taxon>Lactobacillales</taxon>
        <taxon>Enterococcaceae</taxon>
        <taxon>Enterococcus</taxon>
    </lineage>
</organism>
<comment type="caution">
    <text evidence="1">The sequence shown here is derived from an EMBL/GenBank/DDBJ whole genome shotgun (WGS) entry which is preliminary data.</text>
</comment>
<feature type="non-terminal residue" evidence="1">
    <location>
        <position position="1"/>
    </location>
</feature>
<evidence type="ECO:0000313" key="1">
    <source>
        <dbReference type="EMBL" id="HIZ53573.1"/>
    </source>
</evidence>
<dbReference type="EMBL" id="DXBN01000143">
    <property type="protein sequence ID" value="HIZ53573.1"/>
    <property type="molecule type" value="Genomic_DNA"/>
</dbReference>
<dbReference type="AlphaFoldDB" id="A0A9D2F7S8"/>
<reference evidence="1" key="1">
    <citation type="journal article" date="2021" name="PeerJ">
        <title>Extensive microbial diversity within the chicken gut microbiome revealed by metagenomics and culture.</title>
        <authorList>
            <person name="Gilroy R."/>
            <person name="Ravi A."/>
            <person name="Getino M."/>
            <person name="Pursley I."/>
            <person name="Horton D.L."/>
            <person name="Alikhan N.F."/>
            <person name="Baker D."/>
            <person name="Gharbi K."/>
            <person name="Hall N."/>
            <person name="Watson M."/>
            <person name="Adriaenssens E.M."/>
            <person name="Foster-Nyarko E."/>
            <person name="Jarju S."/>
            <person name="Secka A."/>
            <person name="Antonio M."/>
            <person name="Oren A."/>
            <person name="Chaudhuri R.R."/>
            <person name="La Ragione R."/>
            <person name="Hildebrand F."/>
            <person name="Pallen M.J."/>
        </authorList>
    </citation>
    <scope>NUCLEOTIDE SEQUENCE</scope>
    <source>
        <strain evidence="1">CHK172-16539</strain>
    </source>
</reference>
<dbReference type="Proteomes" id="UP000824063">
    <property type="component" value="Unassembled WGS sequence"/>
</dbReference>
<gene>
    <name evidence="1" type="ORF">IAA20_06500</name>
</gene>
<reference evidence="1" key="2">
    <citation type="submission" date="2021-04" db="EMBL/GenBank/DDBJ databases">
        <authorList>
            <person name="Gilroy R."/>
        </authorList>
    </citation>
    <scope>NUCLEOTIDE SEQUENCE</scope>
    <source>
        <strain evidence="1">CHK172-16539</strain>
    </source>
</reference>
<evidence type="ECO:0000313" key="2">
    <source>
        <dbReference type="Proteomes" id="UP000824063"/>
    </source>
</evidence>
<name>A0A9D2F7S8_9ENTE</name>
<proteinExistence type="predicted"/>
<protein>
    <submittedName>
        <fullName evidence="1">Phage tail protein</fullName>
    </submittedName>
</protein>